<evidence type="ECO:0000256" key="3">
    <source>
        <dbReference type="ARBA" id="ARBA00022801"/>
    </source>
</evidence>
<evidence type="ECO:0000259" key="7">
    <source>
        <dbReference type="Pfam" id="PF14464"/>
    </source>
</evidence>
<keyword evidence="5" id="KW-0482">Metalloprotease</keyword>
<proteinExistence type="predicted"/>
<dbReference type="Proteomes" id="UP000249633">
    <property type="component" value="Unassembled WGS sequence"/>
</dbReference>
<dbReference type="GO" id="GO:0008237">
    <property type="term" value="F:metallopeptidase activity"/>
    <property type="evidence" value="ECO:0007669"/>
    <property type="project" value="UniProtKB-KW"/>
</dbReference>
<dbReference type="NCBIfam" id="TIGR03735">
    <property type="entry name" value="PRTRC_A"/>
    <property type="match status" value="1"/>
</dbReference>
<dbReference type="GO" id="GO:0046872">
    <property type="term" value="F:metal ion binding"/>
    <property type="evidence" value="ECO:0007669"/>
    <property type="project" value="UniProtKB-KW"/>
</dbReference>
<feature type="domain" description="JAB" evidence="7">
    <location>
        <begin position="84"/>
        <end position="176"/>
    </location>
</feature>
<dbReference type="AlphaFoldDB" id="A0A2W5FHJ5"/>
<protein>
    <submittedName>
        <fullName evidence="8">PRTRC system protein A</fullName>
    </submittedName>
</protein>
<evidence type="ECO:0000313" key="9">
    <source>
        <dbReference type="Proteomes" id="UP000249633"/>
    </source>
</evidence>
<organism evidence="8 9">
    <name type="scientific">Roseateles depolymerans</name>
    <dbReference type="NCBI Taxonomy" id="76731"/>
    <lineage>
        <taxon>Bacteria</taxon>
        <taxon>Pseudomonadati</taxon>
        <taxon>Pseudomonadota</taxon>
        <taxon>Betaproteobacteria</taxon>
        <taxon>Burkholderiales</taxon>
        <taxon>Sphaerotilaceae</taxon>
        <taxon>Roseateles</taxon>
    </lineage>
</organism>
<evidence type="ECO:0000256" key="2">
    <source>
        <dbReference type="ARBA" id="ARBA00022723"/>
    </source>
</evidence>
<evidence type="ECO:0000256" key="5">
    <source>
        <dbReference type="ARBA" id="ARBA00023049"/>
    </source>
</evidence>
<dbReference type="InterPro" id="IPR028090">
    <property type="entry name" value="JAB_dom_prok"/>
</dbReference>
<dbReference type="InterPro" id="IPR022499">
    <property type="entry name" value="PRTRC_protein-A"/>
</dbReference>
<dbReference type="GO" id="GO:0006508">
    <property type="term" value="P:proteolysis"/>
    <property type="evidence" value="ECO:0007669"/>
    <property type="project" value="UniProtKB-KW"/>
</dbReference>
<evidence type="ECO:0000256" key="1">
    <source>
        <dbReference type="ARBA" id="ARBA00022670"/>
    </source>
</evidence>
<dbReference type="Pfam" id="PF14464">
    <property type="entry name" value="Prok-JAB"/>
    <property type="match status" value="1"/>
</dbReference>
<keyword evidence="1" id="KW-0645">Protease</keyword>
<dbReference type="Pfam" id="PF09436">
    <property type="entry name" value="DUF2016"/>
    <property type="match status" value="1"/>
</dbReference>
<reference evidence="8 9" key="1">
    <citation type="submission" date="2017-08" db="EMBL/GenBank/DDBJ databases">
        <title>Infants hospitalized years apart are colonized by the same room-sourced microbial strains.</title>
        <authorList>
            <person name="Brooks B."/>
            <person name="Olm M.R."/>
            <person name="Firek B.A."/>
            <person name="Baker R."/>
            <person name="Thomas B.C."/>
            <person name="Morowitz M.J."/>
            <person name="Banfield J.F."/>
        </authorList>
    </citation>
    <scope>NUCLEOTIDE SEQUENCE [LARGE SCALE GENOMIC DNA]</scope>
    <source>
        <strain evidence="8">S2_012_000_R2_81</strain>
    </source>
</reference>
<keyword evidence="4" id="KW-0862">Zinc</keyword>
<keyword evidence="3" id="KW-0378">Hydrolase</keyword>
<dbReference type="EMBL" id="QFOD01000019">
    <property type="protein sequence ID" value="PZP29069.1"/>
    <property type="molecule type" value="Genomic_DNA"/>
</dbReference>
<feature type="domain" description="DUF2016" evidence="6">
    <location>
        <begin position="4"/>
        <end position="76"/>
    </location>
</feature>
<accession>A0A2W5FHJ5</accession>
<evidence type="ECO:0000313" key="8">
    <source>
        <dbReference type="EMBL" id="PZP29069.1"/>
    </source>
</evidence>
<evidence type="ECO:0000259" key="6">
    <source>
        <dbReference type="Pfam" id="PF09436"/>
    </source>
</evidence>
<evidence type="ECO:0000256" key="4">
    <source>
        <dbReference type="ARBA" id="ARBA00022833"/>
    </source>
</evidence>
<keyword evidence="2" id="KW-0479">Metal-binding</keyword>
<dbReference type="InterPro" id="IPR018560">
    <property type="entry name" value="DUF2016"/>
</dbReference>
<name>A0A2W5FHJ5_9BURK</name>
<gene>
    <name evidence="8" type="ORF">DI603_17800</name>
</gene>
<sequence length="231" mass="25279">MSADPRDLALQAICPCVPVPRFGALADLAPGQRTLIGRNGIFLEVRRPWLRCVLKLADLPASPPLPYGEVRECIEFSFGVIPLALLEQFIAHGREHLPNEVAGALIYNASTRRLRLQIHESIEAGPAGVRYRQPDLAADESLAVDLHTHGRLQAFWSSTDDEDDQGVKVCGVFGSLHRERPSAAFRLAVNGAFKGLAHPWQEVAADDLDLAERCPTLASLGFEEVDAAWNT</sequence>
<comment type="caution">
    <text evidence="8">The sequence shown here is derived from an EMBL/GenBank/DDBJ whole genome shotgun (WGS) entry which is preliminary data.</text>
</comment>